<dbReference type="AlphaFoldDB" id="A0AAV4S6P3"/>
<feature type="region of interest" description="Disordered" evidence="1">
    <location>
        <begin position="29"/>
        <end position="49"/>
    </location>
</feature>
<dbReference type="EMBL" id="BPLR01008944">
    <property type="protein sequence ID" value="GIY28427.1"/>
    <property type="molecule type" value="Genomic_DNA"/>
</dbReference>
<name>A0AAV4S6P3_CAEEX</name>
<reference evidence="2 3" key="1">
    <citation type="submission" date="2021-06" db="EMBL/GenBank/DDBJ databases">
        <title>Caerostris extrusa draft genome.</title>
        <authorList>
            <person name="Kono N."/>
            <person name="Arakawa K."/>
        </authorList>
    </citation>
    <scope>NUCLEOTIDE SEQUENCE [LARGE SCALE GENOMIC DNA]</scope>
</reference>
<proteinExistence type="predicted"/>
<organism evidence="2 3">
    <name type="scientific">Caerostris extrusa</name>
    <name type="common">Bark spider</name>
    <name type="synonym">Caerostris bankana</name>
    <dbReference type="NCBI Taxonomy" id="172846"/>
    <lineage>
        <taxon>Eukaryota</taxon>
        <taxon>Metazoa</taxon>
        <taxon>Ecdysozoa</taxon>
        <taxon>Arthropoda</taxon>
        <taxon>Chelicerata</taxon>
        <taxon>Arachnida</taxon>
        <taxon>Araneae</taxon>
        <taxon>Araneomorphae</taxon>
        <taxon>Entelegynae</taxon>
        <taxon>Araneoidea</taxon>
        <taxon>Araneidae</taxon>
        <taxon>Caerostris</taxon>
    </lineage>
</organism>
<evidence type="ECO:0000313" key="3">
    <source>
        <dbReference type="Proteomes" id="UP001054945"/>
    </source>
</evidence>
<comment type="caution">
    <text evidence="2">The sequence shown here is derived from an EMBL/GenBank/DDBJ whole genome shotgun (WGS) entry which is preliminary data.</text>
</comment>
<dbReference type="Proteomes" id="UP001054945">
    <property type="component" value="Unassembled WGS sequence"/>
</dbReference>
<accession>A0AAV4S6P3</accession>
<protein>
    <submittedName>
        <fullName evidence="2">Uncharacterized protein</fullName>
    </submittedName>
</protein>
<gene>
    <name evidence="2" type="ORF">CEXT_808161</name>
</gene>
<evidence type="ECO:0000313" key="2">
    <source>
        <dbReference type="EMBL" id="GIY28427.1"/>
    </source>
</evidence>
<feature type="compositionally biased region" description="Polar residues" evidence="1">
    <location>
        <begin position="35"/>
        <end position="49"/>
    </location>
</feature>
<keyword evidence="3" id="KW-1185">Reference proteome</keyword>
<sequence>MGTKKSITKHPNWSENDFAYLNALRGQSEGDAQLAESNETHSTQPMSSSQQLEWLLVPSDQSSKNICVPITGSKLTVGLVNVTDLGSFLFPLSVNSVGIVSVGHFTNCRDLSI</sequence>
<evidence type="ECO:0000256" key="1">
    <source>
        <dbReference type="SAM" id="MobiDB-lite"/>
    </source>
</evidence>